<protein>
    <submittedName>
        <fullName evidence="1">Uncharacterized protein</fullName>
    </submittedName>
</protein>
<name>A0A2B5BJI7_9BACI</name>
<dbReference type="Pfam" id="PF07029">
    <property type="entry name" value="CryBP1"/>
    <property type="match status" value="1"/>
</dbReference>
<evidence type="ECO:0000313" key="1">
    <source>
        <dbReference type="EMBL" id="PGG78041.1"/>
    </source>
</evidence>
<dbReference type="RefSeq" id="WP_098072342.1">
    <property type="nucleotide sequence ID" value="NZ_NUCI01000303.1"/>
</dbReference>
<sequence length="200" mass="22441">MREEKFFRDAMFHHEQEPLSIPQEPSSLSLEEPMYDEMKPKCFEEVNTKIPFCCTVNVPHGFAYVPNGTHKIAYNLDCISVMKEKCRKIIQVDGCGPVEVTLNLLKVVGCLPYIANATVAGDCGSNCDCDSNGKHHISVCCSGSIYVNNVLKCSIECLPHYEIDCHNVVVSDFKVEPLQEQGCHMLQFTGMIEFKHIPHA</sequence>
<dbReference type="Proteomes" id="UP000225320">
    <property type="component" value="Unassembled WGS sequence"/>
</dbReference>
<evidence type="ECO:0000313" key="2">
    <source>
        <dbReference type="Proteomes" id="UP000225320"/>
    </source>
</evidence>
<gene>
    <name evidence="1" type="ORF">CON73_32435</name>
</gene>
<dbReference type="EMBL" id="NVOI01000239">
    <property type="protein sequence ID" value="PGG78041.1"/>
    <property type="molecule type" value="Genomic_DNA"/>
</dbReference>
<accession>A0A2B5BJI7</accession>
<reference evidence="1 2" key="1">
    <citation type="submission" date="2017-09" db="EMBL/GenBank/DDBJ databases">
        <title>Large-scale bioinformatics analysis of Bacillus genomes uncovers conserved roles of natural products in bacterial physiology.</title>
        <authorList>
            <consortium name="Agbiome Team Llc"/>
            <person name="Bleich R.M."/>
            <person name="Grubbs K.J."/>
            <person name="Santa Maria K.C."/>
            <person name="Allen S.E."/>
            <person name="Farag S."/>
            <person name="Shank E.A."/>
            <person name="Bowers A."/>
        </authorList>
    </citation>
    <scope>NUCLEOTIDE SEQUENCE [LARGE SCALE GENOMIC DNA]</scope>
    <source>
        <strain evidence="1 2">AFS094862</strain>
    </source>
</reference>
<dbReference type="AlphaFoldDB" id="A0A2B5BJI7"/>
<dbReference type="InterPro" id="IPR009751">
    <property type="entry name" value="CryBP1"/>
</dbReference>
<proteinExistence type="predicted"/>
<organism evidence="1 2">
    <name type="scientific">Bacillus toyonensis</name>
    <dbReference type="NCBI Taxonomy" id="155322"/>
    <lineage>
        <taxon>Bacteria</taxon>
        <taxon>Bacillati</taxon>
        <taxon>Bacillota</taxon>
        <taxon>Bacilli</taxon>
        <taxon>Bacillales</taxon>
        <taxon>Bacillaceae</taxon>
        <taxon>Bacillus</taxon>
        <taxon>Bacillus cereus group</taxon>
    </lineage>
</organism>
<comment type="caution">
    <text evidence="1">The sequence shown here is derived from an EMBL/GenBank/DDBJ whole genome shotgun (WGS) entry which is preliminary data.</text>
</comment>